<dbReference type="GO" id="GO:0032259">
    <property type="term" value="P:methylation"/>
    <property type="evidence" value="ECO:0007669"/>
    <property type="project" value="UniProtKB-KW"/>
</dbReference>
<dbReference type="AlphaFoldDB" id="A0A0P0FJJ9"/>
<comment type="caution">
    <text evidence="2">The sequence shown here is derived from an EMBL/GenBank/DDBJ whole genome shotgun (WGS) entry which is preliminary data.</text>
</comment>
<name>A0A0P0FJJ9_BACT4</name>
<accession>A0A0P0FJJ9</accession>
<dbReference type="InterPro" id="IPR029063">
    <property type="entry name" value="SAM-dependent_MTases_sf"/>
</dbReference>
<dbReference type="OMA" id="STSCFYL"/>
<organism evidence="2 4">
    <name type="scientific">Bacteroides thetaiotaomicron</name>
    <dbReference type="NCBI Taxonomy" id="818"/>
    <lineage>
        <taxon>Bacteria</taxon>
        <taxon>Pseudomonadati</taxon>
        <taxon>Bacteroidota</taxon>
        <taxon>Bacteroidia</taxon>
        <taxon>Bacteroidales</taxon>
        <taxon>Bacteroidaceae</taxon>
        <taxon>Bacteroides</taxon>
    </lineage>
</organism>
<dbReference type="KEGG" id="btho:Btheta7330_00296"/>
<dbReference type="PANTHER" id="PTHR43861">
    <property type="entry name" value="TRANS-ACONITATE 2-METHYLTRANSFERASE-RELATED"/>
    <property type="match status" value="1"/>
</dbReference>
<sequence>MQKRHTNRERYFEEQAQTTRNYYIPYIKEYTGNLPNKVLEVGCGEGGNLLPFAELGCDVIGIDIAASRIEQAQNFFITKRQKGTFIASDIFLLKDLQKHFPLILIHDVIEHIDNKEQFLRNLKKYLSPNGMIFIAFPAWQMPFGGHQQIARSKIISHMPFIHLLPRMLYKRILELFSEQESTVKELLTIKYTRCTIEMFRRVVKQTDYQIVNEQLYFINPHYKIKFGLTPHKLNKTIACIPFIRNVFSTSCFYLIRPT</sequence>
<dbReference type="GO" id="GO:0008168">
    <property type="term" value="F:methyltransferase activity"/>
    <property type="evidence" value="ECO:0007669"/>
    <property type="project" value="UniProtKB-KW"/>
</dbReference>
<dbReference type="EMBL" id="WCRY01000010">
    <property type="protein sequence ID" value="KAB4482212.1"/>
    <property type="molecule type" value="Genomic_DNA"/>
</dbReference>
<gene>
    <name evidence="1" type="ORF">GAN75_10900</name>
    <name evidence="2" type="ORF">GAN91_12115</name>
</gene>
<dbReference type="Gene3D" id="3.40.50.150">
    <property type="entry name" value="Vaccinia Virus protein VP39"/>
    <property type="match status" value="1"/>
</dbReference>
<evidence type="ECO:0000313" key="4">
    <source>
        <dbReference type="Proteomes" id="UP000436858"/>
    </source>
</evidence>
<dbReference type="RefSeq" id="WP_011108474.1">
    <property type="nucleotide sequence ID" value="NZ_CAXKYD010000005.1"/>
</dbReference>
<dbReference type="GeneID" id="60923957"/>
<dbReference type="CDD" id="cd02440">
    <property type="entry name" value="AdoMet_MTases"/>
    <property type="match status" value="1"/>
</dbReference>
<dbReference type="EMBL" id="WCRW01000006">
    <property type="protein sequence ID" value="KAB4456386.1"/>
    <property type="molecule type" value="Genomic_DNA"/>
</dbReference>
<dbReference type="Proteomes" id="UP000436858">
    <property type="component" value="Unassembled WGS sequence"/>
</dbReference>
<reference evidence="3 4" key="1">
    <citation type="journal article" date="2019" name="Nat. Med.">
        <title>A library of human gut bacterial isolates paired with longitudinal multiomics data enables mechanistic microbiome research.</title>
        <authorList>
            <person name="Poyet M."/>
            <person name="Groussin M."/>
            <person name="Gibbons S.M."/>
            <person name="Avila-Pacheco J."/>
            <person name="Jiang X."/>
            <person name="Kearney S.M."/>
            <person name="Perrotta A.R."/>
            <person name="Berdy B."/>
            <person name="Zhao S."/>
            <person name="Lieberman T.D."/>
            <person name="Swanson P.K."/>
            <person name="Smith M."/>
            <person name="Roesemann S."/>
            <person name="Alexander J.E."/>
            <person name="Rich S.A."/>
            <person name="Livny J."/>
            <person name="Vlamakis H."/>
            <person name="Clish C."/>
            <person name="Bullock K."/>
            <person name="Deik A."/>
            <person name="Scott J."/>
            <person name="Pierce K.A."/>
            <person name="Xavier R.J."/>
            <person name="Alm E.J."/>
        </authorList>
    </citation>
    <scope>NUCLEOTIDE SEQUENCE [LARGE SCALE GENOMIC DNA]</scope>
    <source>
        <strain evidence="1 3">BIOML-A160</strain>
        <strain evidence="2 4">BIOML-A162</strain>
    </source>
</reference>
<dbReference type="Proteomes" id="UP000436825">
    <property type="component" value="Unassembled WGS sequence"/>
</dbReference>
<evidence type="ECO:0000313" key="1">
    <source>
        <dbReference type="EMBL" id="KAB4456386.1"/>
    </source>
</evidence>
<keyword evidence="2" id="KW-0489">Methyltransferase</keyword>
<dbReference type="Pfam" id="PF13489">
    <property type="entry name" value="Methyltransf_23"/>
    <property type="match status" value="1"/>
</dbReference>
<evidence type="ECO:0000313" key="3">
    <source>
        <dbReference type="Proteomes" id="UP000436825"/>
    </source>
</evidence>
<proteinExistence type="predicted"/>
<dbReference type="SUPFAM" id="SSF53335">
    <property type="entry name" value="S-adenosyl-L-methionine-dependent methyltransferases"/>
    <property type="match status" value="1"/>
</dbReference>
<evidence type="ECO:0000313" key="2">
    <source>
        <dbReference type="EMBL" id="KAB4482212.1"/>
    </source>
</evidence>
<dbReference type="SMR" id="A0A0P0FJJ9"/>
<keyword evidence="2" id="KW-0808">Transferase</keyword>
<protein>
    <submittedName>
        <fullName evidence="2">Class I SAM-dependent methyltransferase</fullName>
    </submittedName>
</protein>